<organism evidence="1 2">
    <name type="scientific">Penicillium steckii</name>
    <dbReference type="NCBI Taxonomy" id="303698"/>
    <lineage>
        <taxon>Eukaryota</taxon>
        <taxon>Fungi</taxon>
        <taxon>Dikarya</taxon>
        <taxon>Ascomycota</taxon>
        <taxon>Pezizomycotina</taxon>
        <taxon>Eurotiomycetes</taxon>
        <taxon>Eurotiomycetidae</taxon>
        <taxon>Eurotiales</taxon>
        <taxon>Aspergillaceae</taxon>
        <taxon>Penicillium</taxon>
    </lineage>
</organism>
<reference evidence="2" key="1">
    <citation type="journal article" date="2017" name="Nat. Microbiol.">
        <title>Global analysis of biosynthetic gene clusters reveals vast potential of secondary metabolite production in Penicillium species.</title>
        <authorList>
            <person name="Nielsen J.C."/>
            <person name="Grijseels S."/>
            <person name="Prigent S."/>
            <person name="Ji B."/>
            <person name="Dainat J."/>
            <person name="Nielsen K.F."/>
            <person name="Frisvad J.C."/>
            <person name="Workman M."/>
            <person name="Nielsen J."/>
        </authorList>
    </citation>
    <scope>NUCLEOTIDE SEQUENCE [LARGE SCALE GENOMIC DNA]</scope>
    <source>
        <strain evidence="2">IBT 24891</strain>
    </source>
</reference>
<proteinExistence type="predicted"/>
<evidence type="ECO:0000313" key="2">
    <source>
        <dbReference type="Proteomes" id="UP000191285"/>
    </source>
</evidence>
<dbReference type="AlphaFoldDB" id="A0A1V6SZG3"/>
<sequence>MNDKSDQADQPEVTPWPVSPTFCPNKPFPSVGDLVRLDQIPRFPHLNVDEKSMYFVRASHLWSVIRTNDQESCEFEEAFMELLGLSLLLRDGMRDFQKKEYGAFVRARKHEAEERRLRESQHCHAEEAYDKTIKLEYNLYDFSPELRFKVDAFKLYLPKGLKEVEMRHWILETRLNYGNAIKAQEEGQKMIDTVAYARIERQAAGNFLDEEELKTYNAKVEEGTVLYRKGVLELCNIRIESEKRMKEGGKLCSKQYWP</sequence>
<keyword evidence="2" id="KW-1185">Reference proteome</keyword>
<dbReference type="EMBL" id="MLKD01000015">
    <property type="protein sequence ID" value="OQE19382.1"/>
    <property type="molecule type" value="Genomic_DNA"/>
</dbReference>
<dbReference type="Proteomes" id="UP000191285">
    <property type="component" value="Unassembled WGS sequence"/>
</dbReference>
<dbReference type="STRING" id="303698.A0A1V6SZG3"/>
<name>A0A1V6SZG3_9EURO</name>
<protein>
    <submittedName>
        <fullName evidence="1">Uncharacterized protein</fullName>
    </submittedName>
</protein>
<accession>A0A1V6SZG3</accession>
<gene>
    <name evidence="1" type="ORF">PENSTE_c015G10085</name>
</gene>
<dbReference type="OrthoDB" id="4316993at2759"/>
<comment type="caution">
    <text evidence="1">The sequence shown here is derived from an EMBL/GenBank/DDBJ whole genome shotgun (WGS) entry which is preliminary data.</text>
</comment>
<evidence type="ECO:0000313" key="1">
    <source>
        <dbReference type="EMBL" id="OQE19382.1"/>
    </source>
</evidence>